<dbReference type="InterPro" id="IPR020590">
    <property type="entry name" value="Guanylate_kinase_CS"/>
</dbReference>
<dbReference type="HAMAP" id="MF_00328">
    <property type="entry name" value="Guanylate_kinase"/>
    <property type="match status" value="1"/>
</dbReference>
<dbReference type="SUPFAM" id="SSF52540">
    <property type="entry name" value="P-loop containing nucleoside triphosphate hydrolases"/>
    <property type="match status" value="1"/>
</dbReference>
<evidence type="ECO:0000256" key="5">
    <source>
        <dbReference type="ARBA" id="ARBA00016296"/>
    </source>
</evidence>
<protein>
    <recommendedName>
        <fullName evidence="5 13">Guanylate kinase</fullName>
        <ecNumber evidence="4 13">2.7.4.8</ecNumber>
    </recommendedName>
    <alternativeName>
        <fullName evidence="11 13">GMP kinase</fullName>
    </alternativeName>
</protein>
<comment type="subcellular location">
    <subcellularLocation>
        <location evidence="2 13">Cytoplasm</location>
    </subcellularLocation>
</comment>
<reference evidence="15 16" key="1">
    <citation type="submission" date="2014-12" db="EMBL/GenBank/DDBJ databases">
        <title>Comparative genomics of the lactic acid bacteria isolated from the honey bee gut.</title>
        <authorList>
            <person name="Ellegaard K.M."/>
            <person name="Tamarit D."/>
            <person name="Javelind E."/>
            <person name="Olofsson T."/>
            <person name="Andersson S.G."/>
            <person name="Vasquez A."/>
        </authorList>
    </citation>
    <scope>NUCLEOTIDE SEQUENCE [LARGE SCALE GENOMIC DNA]</scope>
    <source>
        <strain evidence="15 16">Biut2</strain>
    </source>
</reference>
<dbReference type="PROSITE" id="PS00856">
    <property type="entry name" value="GUANYLATE_KINASE_1"/>
    <property type="match status" value="1"/>
</dbReference>
<evidence type="ECO:0000256" key="2">
    <source>
        <dbReference type="ARBA" id="ARBA00004496"/>
    </source>
</evidence>
<dbReference type="GO" id="GO:0004385">
    <property type="term" value="F:GMP kinase activity"/>
    <property type="evidence" value="ECO:0007669"/>
    <property type="project" value="UniProtKB-UniRule"/>
</dbReference>
<dbReference type="PANTHER" id="PTHR23117:SF13">
    <property type="entry name" value="GUANYLATE KINASE"/>
    <property type="match status" value="1"/>
</dbReference>
<dbReference type="InterPro" id="IPR008145">
    <property type="entry name" value="GK/Ca_channel_bsu"/>
</dbReference>
<comment type="similarity">
    <text evidence="3 13">Belongs to the guanylate kinase family.</text>
</comment>
<dbReference type="CDD" id="cd00071">
    <property type="entry name" value="GMPK"/>
    <property type="match status" value="1"/>
</dbReference>
<evidence type="ECO:0000313" key="15">
    <source>
        <dbReference type="EMBL" id="KJY55114.1"/>
    </source>
</evidence>
<dbReference type="Proteomes" id="UP000033533">
    <property type="component" value="Unassembled WGS sequence"/>
</dbReference>
<evidence type="ECO:0000256" key="12">
    <source>
        <dbReference type="ARBA" id="ARBA00048594"/>
    </source>
</evidence>
<keyword evidence="8 13" id="KW-0547">Nucleotide-binding</keyword>
<organism evidence="15 16">
    <name type="scientific">Lactobacillus kullabergensis</name>
    <dbReference type="NCBI Taxonomy" id="1218493"/>
    <lineage>
        <taxon>Bacteria</taxon>
        <taxon>Bacillati</taxon>
        <taxon>Bacillota</taxon>
        <taxon>Bacilli</taxon>
        <taxon>Lactobacillales</taxon>
        <taxon>Lactobacillaceae</taxon>
        <taxon>Lactobacillus</taxon>
    </lineage>
</organism>
<dbReference type="Gene3D" id="3.30.63.10">
    <property type="entry name" value="Guanylate Kinase phosphate binding domain"/>
    <property type="match status" value="1"/>
</dbReference>
<dbReference type="RefSeq" id="WP_045928262.1">
    <property type="nucleotide sequence ID" value="NZ_JBHSZS010000010.1"/>
</dbReference>
<comment type="caution">
    <text evidence="15">The sequence shown here is derived from an EMBL/GenBank/DDBJ whole genome shotgun (WGS) entry which is preliminary data.</text>
</comment>
<evidence type="ECO:0000256" key="8">
    <source>
        <dbReference type="ARBA" id="ARBA00022741"/>
    </source>
</evidence>
<gene>
    <name evidence="13" type="primary">gmk</name>
    <name evidence="15" type="ORF">JF76_12000</name>
</gene>
<evidence type="ECO:0000256" key="9">
    <source>
        <dbReference type="ARBA" id="ARBA00022777"/>
    </source>
</evidence>
<dbReference type="OrthoDB" id="9808150at2"/>
<dbReference type="FunFam" id="3.40.50.300:FF:000855">
    <property type="entry name" value="Guanylate kinase"/>
    <property type="match status" value="1"/>
</dbReference>
<evidence type="ECO:0000259" key="14">
    <source>
        <dbReference type="PROSITE" id="PS50052"/>
    </source>
</evidence>
<comment type="catalytic activity">
    <reaction evidence="12 13">
        <text>GMP + ATP = GDP + ADP</text>
        <dbReference type="Rhea" id="RHEA:20780"/>
        <dbReference type="ChEBI" id="CHEBI:30616"/>
        <dbReference type="ChEBI" id="CHEBI:58115"/>
        <dbReference type="ChEBI" id="CHEBI:58189"/>
        <dbReference type="ChEBI" id="CHEBI:456216"/>
        <dbReference type="EC" id="2.7.4.8"/>
    </reaction>
</comment>
<feature type="domain" description="Guanylate kinase-like" evidence="14">
    <location>
        <begin position="5"/>
        <end position="184"/>
    </location>
</feature>
<sequence length="204" mass="23155">MTEKGLLLVLSGPSGVGKGTVKSAIVKNKVFPFEYSVSMTTRKPRPGEVNGKDYYFVTQERFKQAIKQNELLEYNQYVNNFYGTPMTPVEKMLDAGKDVLLEIDVNGAKKVRKQMPDGVFIFLTPPDLHTLHTRLENRGTESEDVIMGRIKQARQEILVMQDYDYAVVNDTVANAVDHIKAIVEAEHVSVKRVINTYRKMVKED</sequence>
<accession>A0A0F4LA27</accession>
<proteinExistence type="inferred from homology"/>
<evidence type="ECO:0000256" key="6">
    <source>
        <dbReference type="ARBA" id="ARBA00022490"/>
    </source>
</evidence>
<dbReference type="GO" id="GO:0005829">
    <property type="term" value="C:cytosol"/>
    <property type="evidence" value="ECO:0007669"/>
    <property type="project" value="TreeGrafter"/>
</dbReference>
<evidence type="ECO:0000256" key="13">
    <source>
        <dbReference type="HAMAP-Rule" id="MF_00328"/>
    </source>
</evidence>
<evidence type="ECO:0000256" key="7">
    <source>
        <dbReference type="ARBA" id="ARBA00022679"/>
    </source>
</evidence>
<dbReference type="PROSITE" id="PS50052">
    <property type="entry name" value="GUANYLATE_KINASE_2"/>
    <property type="match status" value="1"/>
</dbReference>
<dbReference type="HOGENOM" id="CLU_001715_1_0_9"/>
<keyword evidence="10 13" id="KW-0067">ATP-binding</keyword>
<dbReference type="InterPro" id="IPR017665">
    <property type="entry name" value="Guanylate_kinase"/>
</dbReference>
<dbReference type="EC" id="2.7.4.8" evidence="4 13"/>
<dbReference type="Gene3D" id="3.40.50.300">
    <property type="entry name" value="P-loop containing nucleotide triphosphate hydrolases"/>
    <property type="match status" value="2"/>
</dbReference>
<dbReference type="InterPro" id="IPR008144">
    <property type="entry name" value="Guanylate_kin-like_dom"/>
</dbReference>
<keyword evidence="7 13" id="KW-0808">Transferase</keyword>
<evidence type="ECO:0000256" key="4">
    <source>
        <dbReference type="ARBA" id="ARBA00012961"/>
    </source>
</evidence>
<evidence type="ECO:0000256" key="11">
    <source>
        <dbReference type="ARBA" id="ARBA00030128"/>
    </source>
</evidence>
<dbReference type="EMBL" id="JXBY01000020">
    <property type="protein sequence ID" value="KJY55114.1"/>
    <property type="molecule type" value="Genomic_DNA"/>
</dbReference>
<dbReference type="Pfam" id="PF00625">
    <property type="entry name" value="Guanylate_kin"/>
    <property type="match status" value="1"/>
</dbReference>
<dbReference type="SMART" id="SM00072">
    <property type="entry name" value="GuKc"/>
    <property type="match status" value="1"/>
</dbReference>
<dbReference type="NCBIfam" id="TIGR03263">
    <property type="entry name" value="guanyl_kin"/>
    <property type="match status" value="1"/>
</dbReference>
<dbReference type="GO" id="GO:0005524">
    <property type="term" value="F:ATP binding"/>
    <property type="evidence" value="ECO:0007669"/>
    <property type="project" value="UniProtKB-UniRule"/>
</dbReference>
<evidence type="ECO:0000313" key="16">
    <source>
        <dbReference type="Proteomes" id="UP000033533"/>
    </source>
</evidence>
<evidence type="ECO:0000256" key="3">
    <source>
        <dbReference type="ARBA" id="ARBA00005790"/>
    </source>
</evidence>
<name>A0A0F4LA27_9LACO</name>
<dbReference type="InterPro" id="IPR027417">
    <property type="entry name" value="P-loop_NTPase"/>
</dbReference>
<evidence type="ECO:0000256" key="1">
    <source>
        <dbReference type="ARBA" id="ARBA00003531"/>
    </source>
</evidence>
<feature type="binding site" evidence="13">
    <location>
        <begin position="12"/>
        <end position="19"/>
    </location>
    <ligand>
        <name>ATP</name>
        <dbReference type="ChEBI" id="CHEBI:30616"/>
    </ligand>
</feature>
<dbReference type="STRING" id="1218493.JF76_12000"/>
<dbReference type="PANTHER" id="PTHR23117">
    <property type="entry name" value="GUANYLATE KINASE-RELATED"/>
    <property type="match status" value="1"/>
</dbReference>
<keyword evidence="6 13" id="KW-0963">Cytoplasm</keyword>
<comment type="function">
    <text evidence="1 13">Essential for recycling GMP and indirectly, cGMP.</text>
</comment>
<dbReference type="AlphaFoldDB" id="A0A0F4LA27"/>
<keyword evidence="9 13" id="KW-0418">Kinase</keyword>
<dbReference type="PATRIC" id="fig|1218493.3.peg.1260"/>
<dbReference type="FunFam" id="3.30.63.10:FF:000002">
    <property type="entry name" value="Guanylate kinase 1"/>
    <property type="match status" value="1"/>
</dbReference>
<evidence type="ECO:0000256" key="10">
    <source>
        <dbReference type="ARBA" id="ARBA00022840"/>
    </source>
</evidence>